<feature type="non-terminal residue" evidence="1">
    <location>
        <position position="54"/>
    </location>
</feature>
<keyword evidence="2" id="KW-1185">Reference proteome</keyword>
<dbReference type="Proteomes" id="UP000001593">
    <property type="component" value="Unassembled WGS sequence"/>
</dbReference>
<accession>A7S557</accession>
<sequence length="54" mass="6379">LVVATKESEDLRLCLDPKQLNKALKRDTPSQLLMMFSRIFQKQRSSPKWMRVTD</sequence>
<dbReference type="EMBL" id="DS469581">
    <property type="protein sequence ID" value="EDO41146.1"/>
    <property type="molecule type" value="Genomic_DNA"/>
</dbReference>
<name>A7S557_NEMVE</name>
<dbReference type="AlphaFoldDB" id="A7S557"/>
<dbReference type="HOGENOM" id="CLU_3056494_0_0_1"/>
<organism evidence="1 2">
    <name type="scientific">Nematostella vectensis</name>
    <name type="common">Starlet sea anemone</name>
    <dbReference type="NCBI Taxonomy" id="45351"/>
    <lineage>
        <taxon>Eukaryota</taxon>
        <taxon>Metazoa</taxon>
        <taxon>Cnidaria</taxon>
        <taxon>Anthozoa</taxon>
        <taxon>Hexacorallia</taxon>
        <taxon>Actiniaria</taxon>
        <taxon>Edwardsiidae</taxon>
        <taxon>Nematostella</taxon>
    </lineage>
</organism>
<protein>
    <submittedName>
        <fullName evidence="1">Uncharacterized protein</fullName>
    </submittedName>
</protein>
<proteinExistence type="predicted"/>
<evidence type="ECO:0000313" key="1">
    <source>
        <dbReference type="EMBL" id="EDO41146.1"/>
    </source>
</evidence>
<evidence type="ECO:0000313" key="2">
    <source>
        <dbReference type="Proteomes" id="UP000001593"/>
    </source>
</evidence>
<gene>
    <name evidence="1" type="ORF">NEMVEDRAFT_v1g105047</name>
</gene>
<feature type="non-terminal residue" evidence="1">
    <location>
        <position position="1"/>
    </location>
</feature>
<dbReference type="InParanoid" id="A7S557"/>
<reference evidence="1 2" key="1">
    <citation type="journal article" date="2007" name="Science">
        <title>Sea anemone genome reveals ancestral eumetazoan gene repertoire and genomic organization.</title>
        <authorList>
            <person name="Putnam N.H."/>
            <person name="Srivastava M."/>
            <person name="Hellsten U."/>
            <person name="Dirks B."/>
            <person name="Chapman J."/>
            <person name="Salamov A."/>
            <person name="Terry A."/>
            <person name="Shapiro H."/>
            <person name="Lindquist E."/>
            <person name="Kapitonov V.V."/>
            <person name="Jurka J."/>
            <person name="Genikhovich G."/>
            <person name="Grigoriev I.V."/>
            <person name="Lucas S.M."/>
            <person name="Steele R.E."/>
            <person name="Finnerty J.R."/>
            <person name="Technau U."/>
            <person name="Martindale M.Q."/>
            <person name="Rokhsar D.S."/>
        </authorList>
    </citation>
    <scope>NUCLEOTIDE SEQUENCE [LARGE SCALE GENOMIC DNA]</scope>
    <source>
        <strain evidence="2">CH2 X CH6</strain>
    </source>
</reference>